<dbReference type="PANTHER" id="PTHR15678">
    <property type="entry name" value="ANTIGEN MLAA-22-RELATED"/>
    <property type="match status" value="1"/>
</dbReference>
<protein>
    <submittedName>
        <fullName evidence="2">Protein KIAA0100</fullName>
    </submittedName>
</protein>
<accession>A0AAV4SYJ6</accession>
<dbReference type="InterPro" id="IPR019441">
    <property type="entry name" value="FMP27/BLTP2/Hobbit_GFWDK_RBG"/>
</dbReference>
<evidence type="ECO:0000313" key="2">
    <source>
        <dbReference type="EMBL" id="GIY39105.1"/>
    </source>
</evidence>
<name>A0AAV4SYJ6_CAEEX</name>
<evidence type="ECO:0000259" key="1">
    <source>
        <dbReference type="SMART" id="SM01214"/>
    </source>
</evidence>
<dbReference type="Proteomes" id="UP001054945">
    <property type="component" value="Unassembled WGS sequence"/>
</dbReference>
<dbReference type="SMART" id="SM01214">
    <property type="entry name" value="Fmp27_GFWDK"/>
    <property type="match status" value="1"/>
</dbReference>
<feature type="domain" description="FMP27/BLTP2/Hobbit GFWDK motif-containing RBG unit" evidence="1">
    <location>
        <begin position="354"/>
        <end position="486"/>
    </location>
</feature>
<comment type="caution">
    <text evidence="2">The sequence shown here is derived from an EMBL/GenBank/DDBJ whole genome shotgun (WGS) entry which is preliminary data.</text>
</comment>
<sequence length="587" mass="69149">MNEYKTGVLIRGDLLKLTASDEKIKILFEGFKLSYLNTLLKVYYCVRSSEIRNYNVFVEDASIIYLIKAKDATIRISENMHVNWSTILHVTIFTFVEECLAFKKNLLNSSFESSDTSKILKVEMTDEDIKINKKKNFGFLMPGNEQHPQCRQGFDELELSNNRLLSIHYDVVKFVFPYKYNFAQAFSEEFINIIKWLKVLHKKENSFHIRKNCLLDLHCFASFLEDEYHESLKRKRMLDEKIESFRRTNLLLQSEKINLLYSKLAKKNAEIYIQRSQQLYQKGPMRTSLCTWTLEDVDILAIADSSYHGTQRVVNRIKELDPESPYPDEGIEFTTLWARKVRCSVTSWTWQMRDFPQMPLNIRELNLWGFLIGAEQEASPRARRTSIVQINQPWSDFTVERSMPSLKFYHDLTFDMEEMTMAYGPSWEPIMSQISLAMEMISRPSLDPSPALPWWDKMRLLYHGRLTIISEHLNLYLRASLDPYNTTEHMEISWSEVFIEWTNGKVLTKGDLDMYVHTASKYDDIRVLHIPHLKLSTNFNWSCLGNPFDHHNVMPCAPDKVPEYSINQEHDSYRAFSLTKLEYFLFI</sequence>
<dbReference type="EMBL" id="BPLR01010405">
    <property type="protein sequence ID" value="GIY39105.1"/>
    <property type="molecule type" value="Genomic_DNA"/>
</dbReference>
<dbReference type="InterPro" id="IPR045167">
    <property type="entry name" value="Hobbit"/>
</dbReference>
<gene>
    <name evidence="2" type="primary">KIAA0100</name>
    <name evidence="2" type="ORF">CEXT_652961</name>
</gene>
<dbReference type="AlphaFoldDB" id="A0AAV4SYJ6"/>
<dbReference type="Pfam" id="PF10344">
    <property type="entry name" value="Hobbit"/>
    <property type="match status" value="1"/>
</dbReference>
<reference evidence="2 3" key="1">
    <citation type="submission" date="2021-06" db="EMBL/GenBank/DDBJ databases">
        <title>Caerostris extrusa draft genome.</title>
        <authorList>
            <person name="Kono N."/>
            <person name="Arakawa K."/>
        </authorList>
    </citation>
    <scope>NUCLEOTIDE SEQUENCE [LARGE SCALE GENOMIC DNA]</scope>
</reference>
<proteinExistence type="predicted"/>
<keyword evidence="3" id="KW-1185">Reference proteome</keyword>
<evidence type="ECO:0000313" key="3">
    <source>
        <dbReference type="Proteomes" id="UP001054945"/>
    </source>
</evidence>
<dbReference type="PANTHER" id="PTHR15678:SF6">
    <property type="entry name" value="BRIDGE-LIKE LIPID TRANSFER PROTEIN FAMILY MEMBER 2"/>
    <property type="match status" value="1"/>
</dbReference>
<organism evidence="2 3">
    <name type="scientific">Caerostris extrusa</name>
    <name type="common">Bark spider</name>
    <name type="synonym">Caerostris bankana</name>
    <dbReference type="NCBI Taxonomy" id="172846"/>
    <lineage>
        <taxon>Eukaryota</taxon>
        <taxon>Metazoa</taxon>
        <taxon>Ecdysozoa</taxon>
        <taxon>Arthropoda</taxon>
        <taxon>Chelicerata</taxon>
        <taxon>Arachnida</taxon>
        <taxon>Araneae</taxon>
        <taxon>Araneomorphae</taxon>
        <taxon>Entelegynae</taxon>
        <taxon>Araneoidea</taxon>
        <taxon>Araneidae</taxon>
        <taxon>Caerostris</taxon>
    </lineage>
</organism>